<evidence type="ECO:0000313" key="1">
    <source>
        <dbReference type="EMBL" id="KAK8895687.1"/>
    </source>
</evidence>
<protein>
    <recommendedName>
        <fullName evidence="3">VPS9 domain-containing protein</fullName>
    </recommendedName>
</protein>
<organism evidence="1 2">
    <name type="scientific">Tritrichomonas musculus</name>
    <dbReference type="NCBI Taxonomy" id="1915356"/>
    <lineage>
        <taxon>Eukaryota</taxon>
        <taxon>Metamonada</taxon>
        <taxon>Parabasalia</taxon>
        <taxon>Tritrichomonadida</taxon>
        <taxon>Tritrichomonadidae</taxon>
        <taxon>Tritrichomonas</taxon>
    </lineage>
</organism>
<sequence length="686" mass="80613">MPSKESYSFSNIKETDQTILGLKTLTDFVFSQRNSAFLINFLTFSILPSYFKFFWTKQSILHLADFFFLIRKDPTYTDEQFDMLSRVVFLSPYFLSFAELAFQPIFSSICDKFKKSVHKEKVTFFDVNLLSNISKFKFLLPQETFVVLRLSNDIFRTLKNSLIKPALSSKKSANLYNFFHPSQEPSEKLLLKLQSKIDPFLNYFISELIENNPFFTDLNNEILSMIQNFENLDDLICKVNDTSIYDFPPTVPTIVNHIPIDSMTYDQIEREPHKFVKPKHFFSPIELFESNDLIYFQEYFNPLFVSSNDLQFFNFFNQKSSSFHPTSETTLYFDFNGTLSNFQRIKLNINNDLKTLLLKSNQIRLYRTPVTSLHSFLNGLSGSYSNQSLNSMPMNSLMTEIDNSFHLLENEPIKHDFAVDHIFPLLNHNNILVDYQTMYFYDLFDYFHLLSKKVKLSSLKKYVKHPNLFLNDFEQIKQANQKINEKIILQRMLKETQFTMSMYLKERENIRQKLDSINQLMKTFFSDENNYIPYISGGHMNRSVIEFVNSFPNNYYNNPIELPSRSQIEIICKIVIDAFLEDSLLRKHRLLSLAYFMIVNEFGQINRNEILDADTATLVSSLILLKINPPNFMTNILFLEDSIRNNALNNFFSCAFFVIFNAFDTTNPNVIGKDLLFIQQDSPYKK</sequence>
<evidence type="ECO:0008006" key="3">
    <source>
        <dbReference type="Google" id="ProtNLM"/>
    </source>
</evidence>
<evidence type="ECO:0000313" key="2">
    <source>
        <dbReference type="Proteomes" id="UP001470230"/>
    </source>
</evidence>
<accession>A0ABR2KX75</accession>
<proteinExistence type="predicted"/>
<dbReference type="EMBL" id="JAPFFF010000002">
    <property type="protein sequence ID" value="KAK8895687.1"/>
    <property type="molecule type" value="Genomic_DNA"/>
</dbReference>
<gene>
    <name evidence="1" type="ORF">M9Y10_013571</name>
</gene>
<dbReference type="Proteomes" id="UP001470230">
    <property type="component" value="Unassembled WGS sequence"/>
</dbReference>
<comment type="caution">
    <text evidence="1">The sequence shown here is derived from an EMBL/GenBank/DDBJ whole genome shotgun (WGS) entry which is preliminary data.</text>
</comment>
<name>A0ABR2KX75_9EUKA</name>
<keyword evidence="2" id="KW-1185">Reference proteome</keyword>
<reference evidence="1 2" key="1">
    <citation type="submission" date="2024-04" db="EMBL/GenBank/DDBJ databases">
        <title>Tritrichomonas musculus Genome.</title>
        <authorList>
            <person name="Alves-Ferreira E."/>
            <person name="Grigg M."/>
            <person name="Lorenzi H."/>
            <person name="Galac M."/>
        </authorList>
    </citation>
    <scope>NUCLEOTIDE SEQUENCE [LARGE SCALE GENOMIC DNA]</scope>
    <source>
        <strain evidence="1 2">EAF2021</strain>
    </source>
</reference>